<dbReference type="InterPro" id="IPR027417">
    <property type="entry name" value="P-loop_NTPase"/>
</dbReference>
<dbReference type="PANTHER" id="PTHR10903:SF184">
    <property type="entry name" value="GTP-BINDING PROTEIN A"/>
    <property type="match status" value="1"/>
</dbReference>
<dbReference type="Pfam" id="PF04548">
    <property type="entry name" value="AIG1"/>
    <property type="match status" value="1"/>
</dbReference>
<name>A0ABD0LD69_9CAEN</name>
<reference evidence="6 7" key="1">
    <citation type="journal article" date="2023" name="Sci. Data">
        <title>Genome assembly of the Korean intertidal mud-creeper Batillaria attramentaria.</title>
        <authorList>
            <person name="Patra A.K."/>
            <person name="Ho P.T."/>
            <person name="Jun S."/>
            <person name="Lee S.J."/>
            <person name="Kim Y."/>
            <person name="Won Y.J."/>
        </authorList>
    </citation>
    <scope>NUCLEOTIDE SEQUENCE [LARGE SCALE GENOMIC DNA]</scope>
    <source>
        <strain evidence="6">Wonlab-2016</strain>
    </source>
</reference>
<evidence type="ECO:0000259" key="5">
    <source>
        <dbReference type="PROSITE" id="PS51720"/>
    </source>
</evidence>
<dbReference type="GO" id="GO:0005525">
    <property type="term" value="F:GTP binding"/>
    <property type="evidence" value="ECO:0007669"/>
    <property type="project" value="UniProtKB-KW"/>
</dbReference>
<dbReference type="Gene3D" id="3.40.50.300">
    <property type="entry name" value="P-loop containing nucleotide triphosphate hydrolases"/>
    <property type="match status" value="1"/>
</dbReference>
<comment type="caution">
    <text evidence="6">The sequence shown here is derived from an EMBL/GenBank/DDBJ whole genome shotgun (WGS) entry which is preliminary data.</text>
</comment>
<evidence type="ECO:0000256" key="3">
    <source>
        <dbReference type="ARBA" id="ARBA00023134"/>
    </source>
</evidence>
<dbReference type="InterPro" id="IPR006703">
    <property type="entry name" value="G_AIG1"/>
</dbReference>
<comment type="similarity">
    <text evidence="1">Belongs to the TRAFAC class TrmE-Era-EngA-EngB-Septin-like GTPase superfamily. AIG1/Toc34/Toc159-like paraseptin GTPase family. IAN subfamily.</text>
</comment>
<proteinExistence type="inferred from homology"/>
<organism evidence="6 7">
    <name type="scientific">Batillaria attramentaria</name>
    <dbReference type="NCBI Taxonomy" id="370345"/>
    <lineage>
        <taxon>Eukaryota</taxon>
        <taxon>Metazoa</taxon>
        <taxon>Spiralia</taxon>
        <taxon>Lophotrochozoa</taxon>
        <taxon>Mollusca</taxon>
        <taxon>Gastropoda</taxon>
        <taxon>Caenogastropoda</taxon>
        <taxon>Sorbeoconcha</taxon>
        <taxon>Cerithioidea</taxon>
        <taxon>Batillariidae</taxon>
        <taxon>Batillaria</taxon>
    </lineage>
</organism>
<keyword evidence="2" id="KW-0547">Nucleotide-binding</keyword>
<evidence type="ECO:0000256" key="4">
    <source>
        <dbReference type="SAM" id="MobiDB-lite"/>
    </source>
</evidence>
<dbReference type="PROSITE" id="PS51720">
    <property type="entry name" value="G_AIG1"/>
    <property type="match status" value="1"/>
</dbReference>
<feature type="compositionally biased region" description="Basic and acidic residues" evidence="4">
    <location>
        <begin position="341"/>
        <end position="354"/>
    </location>
</feature>
<dbReference type="EMBL" id="JACVVK020000060">
    <property type="protein sequence ID" value="KAK7497260.1"/>
    <property type="molecule type" value="Genomic_DNA"/>
</dbReference>
<evidence type="ECO:0000313" key="7">
    <source>
        <dbReference type="Proteomes" id="UP001519460"/>
    </source>
</evidence>
<evidence type="ECO:0000256" key="2">
    <source>
        <dbReference type="ARBA" id="ARBA00022741"/>
    </source>
</evidence>
<keyword evidence="3" id="KW-0342">GTP-binding</keyword>
<keyword evidence="7" id="KW-1185">Reference proteome</keyword>
<feature type="domain" description="AIG1-type G" evidence="5">
    <location>
        <begin position="60"/>
        <end position="245"/>
    </location>
</feature>
<evidence type="ECO:0000313" key="6">
    <source>
        <dbReference type="EMBL" id="KAK7497260.1"/>
    </source>
</evidence>
<dbReference type="Proteomes" id="UP001519460">
    <property type="component" value="Unassembled WGS sequence"/>
</dbReference>
<dbReference type="InterPro" id="IPR045058">
    <property type="entry name" value="GIMA/IAN/Toc"/>
</dbReference>
<dbReference type="SUPFAM" id="SSF52540">
    <property type="entry name" value="P-loop containing nucleoside triphosphate hydrolases"/>
    <property type="match status" value="1"/>
</dbReference>
<evidence type="ECO:0000256" key="1">
    <source>
        <dbReference type="ARBA" id="ARBA00008535"/>
    </source>
</evidence>
<feature type="region of interest" description="Disordered" evidence="4">
    <location>
        <begin position="262"/>
        <end position="430"/>
    </location>
</feature>
<sequence>MGNNAFVRLTLHGCYPPTPPSPSPILPSLAPPPSFPYTPFPPPYFTRFVSSTHNLDVFPDGRCRLILIGKTGCGKSSTGNTILGSEKFKAQGGIRSQTKQCGWGITCRNDLDILVMDTPGFCDTEEEDFVIARRITKSLVAVHPGPHAVYNVLKDVFGERMTSFLIVIMVGADELEKENVSFEAQLEKSERLKTLLAEADNRYLLFNNKAKRKDVQVDRLLSMVKTMVVKNGGRYFRHKLSDQLSISMKVMMKEEIQLRQARQVTSDDTDTAMRIGGSGEGQEAKSATLDTRTVKTHSALYPAEEAGQVQMRGHQRSKSDTNQLDITSDAERPHSPGAAERMQELEELQKAGRVKEHRNRYSVREQEKRKKLAEMTPAPSALIEESLEATETAKEQAPFDEEESEWGGKGTAKASRAEKSTSAGVRQFSEEEERRMQAAIQQYKISRTAKALGPLQVGVPTIFVSHVPDTQPEQTSKGDRAIEDELIGKIVASEDDLTDGQREELEKASSSFAQQVGLKISHKKTEVMMLNVQNPSPVRVNGEDLPTTDEFTYFGSIVRHDGGADSDIRNRLNKARNSFRMLNNVWKSSQYTTKTKR</sequence>
<dbReference type="AlphaFoldDB" id="A0ABD0LD69"/>
<dbReference type="PANTHER" id="PTHR10903">
    <property type="entry name" value="GTPASE, IMAP FAMILY MEMBER-RELATED"/>
    <property type="match status" value="1"/>
</dbReference>
<protein>
    <recommendedName>
        <fullName evidence="5">AIG1-type G domain-containing protein</fullName>
    </recommendedName>
</protein>
<gene>
    <name evidence="6" type="ORF">BaRGS_00011554</name>
</gene>
<accession>A0ABD0LD69</accession>